<reference evidence="1" key="1">
    <citation type="submission" date="2020-11" db="EMBL/GenBank/DDBJ databases">
        <authorList>
            <person name="Tran Van P."/>
        </authorList>
    </citation>
    <scope>NUCLEOTIDE SEQUENCE</scope>
</reference>
<dbReference type="AlphaFoldDB" id="A0A7R8ZUS0"/>
<dbReference type="OrthoDB" id="419333at2759"/>
<dbReference type="EMBL" id="OB691833">
    <property type="protein sequence ID" value="CAD7237777.1"/>
    <property type="molecule type" value="Genomic_DNA"/>
</dbReference>
<dbReference type="GO" id="GO:0005739">
    <property type="term" value="C:mitochondrion"/>
    <property type="evidence" value="ECO:0007669"/>
    <property type="project" value="TreeGrafter"/>
</dbReference>
<accession>A0A7R8ZUS0</accession>
<dbReference type="PANTHER" id="PTHR31296:SF1">
    <property type="entry name" value="MITOCHONDRIAL PROTEIN C2ORF69"/>
    <property type="match status" value="1"/>
</dbReference>
<protein>
    <submittedName>
        <fullName evidence="1">Uncharacterized protein</fullName>
    </submittedName>
</protein>
<dbReference type="Pfam" id="PF10561">
    <property type="entry name" value="C2orf69"/>
    <property type="match status" value="1"/>
</dbReference>
<gene>
    <name evidence="1" type="ORF">CTOB1V02_LOCUS15592</name>
</gene>
<feature type="non-terminal residue" evidence="1">
    <location>
        <position position="142"/>
    </location>
</feature>
<name>A0A7R8ZUS0_9CRUS</name>
<dbReference type="PANTHER" id="PTHR31296">
    <property type="entry name" value="UPF0565 PROTEIN C2ORF69"/>
    <property type="match status" value="1"/>
</dbReference>
<evidence type="ECO:0000313" key="1">
    <source>
        <dbReference type="EMBL" id="CAD7237777.1"/>
    </source>
</evidence>
<feature type="non-terminal residue" evidence="1">
    <location>
        <position position="1"/>
    </location>
</feature>
<sequence length="142" mass="15916">FSKGCVVLNQFLREIHFLQLPPEEQREEGRPLGSEGEGGSQENEASPLLAHDVIRDGQAMLRSIRSLVWIDSGHNGGLDVWCNDRGLIESLSRTGIQVEVHLTPYQIQDDRRPHIRKEEKKFGAILKQFKVRQGSAPSSSSS</sequence>
<proteinExistence type="predicted"/>
<organism evidence="1">
    <name type="scientific">Cyprideis torosa</name>
    <dbReference type="NCBI Taxonomy" id="163714"/>
    <lineage>
        <taxon>Eukaryota</taxon>
        <taxon>Metazoa</taxon>
        <taxon>Ecdysozoa</taxon>
        <taxon>Arthropoda</taxon>
        <taxon>Crustacea</taxon>
        <taxon>Oligostraca</taxon>
        <taxon>Ostracoda</taxon>
        <taxon>Podocopa</taxon>
        <taxon>Podocopida</taxon>
        <taxon>Cytherocopina</taxon>
        <taxon>Cytheroidea</taxon>
        <taxon>Cytherideidae</taxon>
        <taxon>Cyprideis</taxon>
    </lineage>
</organism>
<dbReference type="InterPro" id="IPR018881">
    <property type="entry name" value="C2orf69_mit"/>
</dbReference>